<evidence type="ECO:0000256" key="1">
    <source>
        <dbReference type="ARBA" id="ARBA00004651"/>
    </source>
</evidence>
<sequence length="391" mass="40560">MSNLGDGIGKVAFPLLAVSVTRDPVLIAGLSATSFLPWLLFSLLTGVLIDRVDRRKAMLLANAARALIVGGLAVLVLADATTIWLLYAFALALGTVETVADSAAQALIPAVVDRAGLESANGKLQSVEIVGQTFLGGPLGSLTFALFAALPFLLNSVGFAIAAVLLVLLHGKYRPKAVDPEQTALRVQLAEGWRWLRGHALMVQLMLFAASVALTSELAQALLVLYAIEDLGLNAATFGVFALVGGVGGLLGAWLAPRLTKRLPRRTVLTLATGFCGLGFGLMSLVGDPISASLLFGVFAAAVVVINVILGALRGALVPEHLFGRVLGVWRTAVWGAIPLGALLGGLLADWLGTRAVFGVSGALQILLGGFVWISLDRHAAEVDSLNGAPA</sequence>
<evidence type="ECO:0000256" key="7">
    <source>
        <dbReference type="SAM" id="Phobius"/>
    </source>
</evidence>
<evidence type="ECO:0000256" key="4">
    <source>
        <dbReference type="ARBA" id="ARBA00022692"/>
    </source>
</evidence>
<dbReference type="Pfam" id="PF05977">
    <property type="entry name" value="MFS_3"/>
    <property type="match status" value="1"/>
</dbReference>
<feature type="transmembrane region" description="Helical" evidence="7">
    <location>
        <begin position="355"/>
        <end position="376"/>
    </location>
</feature>
<comment type="caution">
    <text evidence="9">The sequence shown here is derived from an EMBL/GenBank/DDBJ whole genome shotgun (WGS) entry which is preliminary data.</text>
</comment>
<protein>
    <submittedName>
        <fullName evidence="9">MFS transporter</fullName>
    </submittedName>
</protein>
<evidence type="ECO:0000259" key="8">
    <source>
        <dbReference type="PROSITE" id="PS50850"/>
    </source>
</evidence>
<dbReference type="EMBL" id="BMRB01000001">
    <property type="protein sequence ID" value="GGS18136.1"/>
    <property type="molecule type" value="Genomic_DNA"/>
</dbReference>
<evidence type="ECO:0000256" key="3">
    <source>
        <dbReference type="ARBA" id="ARBA00022475"/>
    </source>
</evidence>
<feature type="transmembrane region" description="Helical" evidence="7">
    <location>
        <begin position="268"/>
        <end position="286"/>
    </location>
</feature>
<reference evidence="9" key="1">
    <citation type="journal article" date="2014" name="Int. J. Syst. Evol. Microbiol.">
        <title>Complete genome sequence of Corynebacterium casei LMG S-19264T (=DSM 44701T), isolated from a smear-ripened cheese.</title>
        <authorList>
            <consortium name="US DOE Joint Genome Institute (JGI-PGF)"/>
            <person name="Walter F."/>
            <person name="Albersmeier A."/>
            <person name="Kalinowski J."/>
            <person name="Ruckert C."/>
        </authorList>
    </citation>
    <scope>NUCLEOTIDE SEQUENCE</scope>
    <source>
        <strain evidence="9">JCM 3276</strain>
    </source>
</reference>
<reference evidence="9" key="2">
    <citation type="submission" date="2020-09" db="EMBL/GenBank/DDBJ databases">
        <authorList>
            <person name="Sun Q."/>
            <person name="Ohkuma M."/>
        </authorList>
    </citation>
    <scope>NUCLEOTIDE SEQUENCE</scope>
    <source>
        <strain evidence="9">JCM 3276</strain>
    </source>
</reference>
<evidence type="ECO:0000256" key="5">
    <source>
        <dbReference type="ARBA" id="ARBA00022989"/>
    </source>
</evidence>
<dbReference type="SUPFAM" id="SSF103473">
    <property type="entry name" value="MFS general substrate transporter"/>
    <property type="match status" value="1"/>
</dbReference>
<dbReference type="CDD" id="cd06173">
    <property type="entry name" value="MFS_MefA_like"/>
    <property type="match status" value="1"/>
</dbReference>
<keyword evidence="2" id="KW-0813">Transport</keyword>
<comment type="subcellular location">
    <subcellularLocation>
        <location evidence="1">Cell membrane</location>
        <topology evidence="1">Multi-pass membrane protein</topology>
    </subcellularLocation>
</comment>
<accession>A0A918L7J8</accession>
<feature type="transmembrane region" description="Helical" evidence="7">
    <location>
        <begin position="144"/>
        <end position="169"/>
    </location>
</feature>
<keyword evidence="5 7" id="KW-1133">Transmembrane helix</keyword>
<dbReference type="PANTHER" id="PTHR23513:SF6">
    <property type="entry name" value="MAJOR FACILITATOR SUPERFAMILY ASSOCIATED DOMAIN-CONTAINING PROTEIN"/>
    <property type="match status" value="1"/>
</dbReference>
<feature type="transmembrane region" description="Helical" evidence="7">
    <location>
        <begin position="25"/>
        <end position="45"/>
    </location>
</feature>
<keyword evidence="6 7" id="KW-0472">Membrane</keyword>
<dbReference type="GO" id="GO:0005886">
    <property type="term" value="C:plasma membrane"/>
    <property type="evidence" value="ECO:0007669"/>
    <property type="project" value="UniProtKB-SubCell"/>
</dbReference>
<dbReference type="AlphaFoldDB" id="A0A918L7J8"/>
<feature type="transmembrane region" description="Helical" evidence="7">
    <location>
        <begin position="234"/>
        <end position="256"/>
    </location>
</feature>
<gene>
    <name evidence="9" type="ORF">GCM10010171_08330</name>
</gene>
<keyword evidence="10" id="KW-1185">Reference proteome</keyword>
<evidence type="ECO:0000256" key="6">
    <source>
        <dbReference type="ARBA" id="ARBA00023136"/>
    </source>
</evidence>
<keyword evidence="4 7" id="KW-0812">Transmembrane</keyword>
<dbReference type="GO" id="GO:0022857">
    <property type="term" value="F:transmembrane transporter activity"/>
    <property type="evidence" value="ECO:0007669"/>
    <property type="project" value="InterPro"/>
</dbReference>
<evidence type="ECO:0000313" key="10">
    <source>
        <dbReference type="Proteomes" id="UP000660680"/>
    </source>
</evidence>
<dbReference type="Gene3D" id="1.20.1250.20">
    <property type="entry name" value="MFS general substrate transporter like domains"/>
    <property type="match status" value="2"/>
</dbReference>
<dbReference type="InterPro" id="IPR020846">
    <property type="entry name" value="MFS_dom"/>
</dbReference>
<evidence type="ECO:0000256" key="2">
    <source>
        <dbReference type="ARBA" id="ARBA00022448"/>
    </source>
</evidence>
<feature type="transmembrane region" description="Helical" evidence="7">
    <location>
        <begin position="329"/>
        <end position="349"/>
    </location>
</feature>
<feature type="transmembrane region" description="Helical" evidence="7">
    <location>
        <begin position="66"/>
        <end position="87"/>
    </location>
</feature>
<organism evidence="9 10">
    <name type="scientific">Actinokineospora fastidiosa</name>
    <dbReference type="NCBI Taxonomy" id="1816"/>
    <lineage>
        <taxon>Bacteria</taxon>
        <taxon>Bacillati</taxon>
        <taxon>Actinomycetota</taxon>
        <taxon>Actinomycetes</taxon>
        <taxon>Pseudonocardiales</taxon>
        <taxon>Pseudonocardiaceae</taxon>
        <taxon>Actinokineospora</taxon>
    </lineage>
</organism>
<evidence type="ECO:0000313" key="9">
    <source>
        <dbReference type="EMBL" id="GGS18136.1"/>
    </source>
</evidence>
<feature type="domain" description="Major facilitator superfamily (MFS) profile" evidence="8">
    <location>
        <begin position="1"/>
        <end position="380"/>
    </location>
</feature>
<keyword evidence="3" id="KW-1003">Cell membrane</keyword>
<dbReference type="InterPro" id="IPR010290">
    <property type="entry name" value="TM_effector"/>
</dbReference>
<proteinExistence type="predicted"/>
<dbReference type="InterPro" id="IPR036259">
    <property type="entry name" value="MFS_trans_sf"/>
</dbReference>
<dbReference type="PROSITE" id="PS50850">
    <property type="entry name" value="MFS"/>
    <property type="match status" value="1"/>
</dbReference>
<dbReference type="PANTHER" id="PTHR23513">
    <property type="entry name" value="INTEGRAL MEMBRANE EFFLUX PROTEIN-RELATED"/>
    <property type="match status" value="1"/>
</dbReference>
<dbReference type="Proteomes" id="UP000660680">
    <property type="component" value="Unassembled WGS sequence"/>
</dbReference>
<feature type="transmembrane region" description="Helical" evidence="7">
    <location>
        <begin position="205"/>
        <end position="228"/>
    </location>
</feature>
<feature type="transmembrane region" description="Helical" evidence="7">
    <location>
        <begin position="292"/>
        <end position="317"/>
    </location>
</feature>
<name>A0A918L7J8_9PSEU</name>